<dbReference type="EMBL" id="LAZR01029262">
    <property type="protein sequence ID" value="KKL60105.1"/>
    <property type="molecule type" value="Genomic_DNA"/>
</dbReference>
<protein>
    <recommendedName>
        <fullName evidence="3">HipA-like C-terminal domain-containing protein</fullName>
    </recommendedName>
</protein>
<dbReference type="PANTHER" id="PTHR12558:SF33">
    <property type="entry name" value="BLL7664 PROTEIN"/>
    <property type="match status" value="1"/>
</dbReference>
<keyword evidence="1" id="KW-0808">Transferase</keyword>
<dbReference type="Pfam" id="PF07804">
    <property type="entry name" value="HipA_C"/>
    <property type="match status" value="1"/>
</dbReference>
<dbReference type="SMART" id="SM00028">
    <property type="entry name" value="TPR"/>
    <property type="match status" value="4"/>
</dbReference>
<name>A0A0F9FRU0_9ZZZZ</name>
<dbReference type="Gene3D" id="3.40.50.10610">
    <property type="entry name" value="ABC-type transport auxiliary lipoprotein component"/>
    <property type="match status" value="1"/>
</dbReference>
<dbReference type="AlphaFoldDB" id="A0A0F9FRU0"/>
<evidence type="ECO:0000256" key="2">
    <source>
        <dbReference type="ARBA" id="ARBA00022777"/>
    </source>
</evidence>
<comment type="caution">
    <text evidence="4">The sequence shown here is derived from an EMBL/GenBank/DDBJ whole genome shotgun (WGS) entry which is preliminary data.</text>
</comment>
<keyword evidence="2" id="KW-0418">Kinase</keyword>
<dbReference type="Gene3D" id="1.25.40.10">
    <property type="entry name" value="Tetratricopeptide repeat domain"/>
    <property type="match status" value="1"/>
</dbReference>
<evidence type="ECO:0000256" key="1">
    <source>
        <dbReference type="ARBA" id="ARBA00022679"/>
    </source>
</evidence>
<dbReference type="Pfam" id="PF14559">
    <property type="entry name" value="TPR_19"/>
    <property type="match status" value="1"/>
</dbReference>
<evidence type="ECO:0000259" key="3">
    <source>
        <dbReference type="Pfam" id="PF07804"/>
    </source>
</evidence>
<sequence length="445" mass="50923">IAHFDYRQPASHSYEQAIQVIRRMGLSRKDLDQLVLRAFFNVVGRNCDDHVKNIAFLMNRRGEWCLSPGFDISYAWNPSGPWTSKHQMSINGKRDGFEREDLIQMAKTADIKKISRELGVRYVLEGSVRKAENKVRINAQLIDATTGGHIWAERYDRDLKDIFALQDEVTQKIVAALAVRLTEDEQKRLMHKYTNDMAAYDFFLQGLEYHNQQSKKGNLQARKKFEKAIERDSKFALAYALNGRTHLMEWTMGWSKDPRSIERAFESAKKAIALDDFLPAGHGLLGDAYLWKKKYDQAIAENKKAAALDPNNADGLAGLSDVLSWSGEPGESVGLVKKAMRLNPRYPIWYLWALGHAYFLTGQPDAAIKTFKKALSRNLNYMPAHVYLASIYIEQGRDEEARTEAAEANRLSPQTSLEDWKKRFPYKDQSVLERLIDSLRKAGLK</sequence>
<dbReference type="PROSITE" id="PS50005">
    <property type="entry name" value="TPR"/>
    <property type="match status" value="2"/>
</dbReference>
<reference evidence="4" key="1">
    <citation type="journal article" date="2015" name="Nature">
        <title>Complex archaea that bridge the gap between prokaryotes and eukaryotes.</title>
        <authorList>
            <person name="Spang A."/>
            <person name="Saw J.H."/>
            <person name="Jorgensen S.L."/>
            <person name="Zaremba-Niedzwiedzka K."/>
            <person name="Martijn J."/>
            <person name="Lind A.E."/>
            <person name="van Eijk R."/>
            <person name="Schleper C."/>
            <person name="Guy L."/>
            <person name="Ettema T.J."/>
        </authorList>
    </citation>
    <scope>NUCLEOTIDE SEQUENCE</scope>
</reference>
<dbReference type="PANTHER" id="PTHR12558">
    <property type="entry name" value="CELL DIVISION CYCLE 16,23,27"/>
    <property type="match status" value="1"/>
</dbReference>
<dbReference type="InterPro" id="IPR011990">
    <property type="entry name" value="TPR-like_helical_dom_sf"/>
</dbReference>
<evidence type="ECO:0000313" key="4">
    <source>
        <dbReference type="EMBL" id="KKL60105.1"/>
    </source>
</evidence>
<organism evidence="4">
    <name type="scientific">marine sediment metagenome</name>
    <dbReference type="NCBI Taxonomy" id="412755"/>
    <lineage>
        <taxon>unclassified sequences</taxon>
        <taxon>metagenomes</taxon>
        <taxon>ecological metagenomes</taxon>
    </lineage>
</organism>
<feature type="non-terminal residue" evidence="4">
    <location>
        <position position="1"/>
    </location>
</feature>
<dbReference type="Pfam" id="PF13181">
    <property type="entry name" value="TPR_8"/>
    <property type="match status" value="1"/>
</dbReference>
<dbReference type="GO" id="GO:0016301">
    <property type="term" value="F:kinase activity"/>
    <property type="evidence" value="ECO:0007669"/>
    <property type="project" value="UniProtKB-KW"/>
</dbReference>
<dbReference type="SUPFAM" id="SSF48452">
    <property type="entry name" value="TPR-like"/>
    <property type="match status" value="1"/>
</dbReference>
<proteinExistence type="predicted"/>
<gene>
    <name evidence="4" type="ORF">LCGC14_2208650</name>
</gene>
<dbReference type="InterPro" id="IPR012893">
    <property type="entry name" value="HipA-like_C"/>
</dbReference>
<accession>A0A0F9FRU0</accession>
<dbReference type="InterPro" id="IPR019734">
    <property type="entry name" value="TPR_rpt"/>
</dbReference>
<feature type="domain" description="HipA-like C-terminal" evidence="3">
    <location>
        <begin position="6"/>
        <end position="113"/>
    </location>
</feature>